<feature type="region of interest" description="Disordered" evidence="4">
    <location>
        <begin position="92"/>
        <end position="129"/>
    </location>
</feature>
<evidence type="ECO:0000256" key="3">
    <source>
        <dbReference type="PROSITE-ProRule" id="PRU10038"/>
    </source>
</evidence>
<dbReference type="PANTHER" id="PTHR48081:SF5">
    <property type="entry name" value="ALPHA_BETA HYDROLASE FOLD-3 DOMAIN-CONTAINING PROTEIN"/>
    <property type="match status" value="1"/>
</dbReference>
<dbReference type="PANTHER" id="PTHR48081">
    <property type="entry name" value="AB HYDROLASE SUPERFAMILY PROTEIN C4A8.06C"/>
    <property type="match status" value="1"/>
</dbReference>
<evidence type="ECO:0000313" key="5">
    <source>
        <dbReference type="EMBL" id="PSR74943.1"/>
    </source>
</evidence>
<dbReference type="PROSITE" id="PS01174">
    <property type="entry name" value="LIPASE_GDXG_SER"/>
    <property type="match status" value="1"/>
</dbReference>
<dbReference type="Gene3D" id="3.40.50.1820">
    <property type="entry name" value="alpha/beta hydrolase"/>
    <property type="match status" value="1"/>
</dbReference>
<evidence type="ECO:0000256" key="1">
    <source>
        <dbReference type="ARBA" id="ARBA00010515"/>
    </source>
</evidence>
<accession>A0A2R6NQT4</accession>
<dbReference type="SUPFAM" id="SSF53474">
    <property type="entry name" value="alpha/beta-Hydrolases"/>
    <property type="match status" value="1"/>
</dbReference>
<evidence type="ECO:0000256" key="2">
    <source>
        <dbReference type="ARBA" id="ARBA00022801"/>
    </source>
</evidence>
<dbReference type="Proteomes" id="UP000186601">
    <property type="component" value="Unassembled WGS sequence"/>
</dbReference>
<dbReference type="InterPro" id="IPR033140">
    <property type="entry name" value="Lipase_GDXG_put_SER_AS"/>
</dbReference>
<comment type="caution">
    <text evidence="5">The sequence shown here is derived from an EMBL/GenBank/DDBJ whole genome shotgun (WGS) entry which is preliminary data.</text>
</comment>
<reference evidence="5 6" key="1">
    <citation type="submission" date="2018-02" db="EMBL/GenBank/DDBJ databases">
        <title>Genome sequence of the basidiomycete white-rot fungus Phlebia centrifuga.</title>
        <authorList>
            <person name="Granchi Z."/>
            <person name="Peng M."/>
            <person name="de Vries R.P."/>
            <person name="Hilden K."/>
            <person name="Makela M.R."/>
            <person name="Grigoriev I."/>
            <person name="Riley R."/>
        </authorList>
    </citation>
    <scope>NUCLEOTIDE SEQUENCE [LARGE SCALE GENOMIC DNA]</scope>
    <source>
        <strain evidence="5 6">FBCC195</strain>
    </source>
</reference>
<feature type="region of interest" description="Disordered" evidence="4">
    <location>
        <begin position="670"/>
        <end position="689"/>
    </location>
</feature>
<name>A0A2R6NQT4_9APHY</name>
<evidence type="ECO:0000256" key="4">
    <source>
        <dbReference type="SAM" id="MobiDB-lite"/>
    </source>
</evidence>
<dbReference type="InterPro" id="IPR050300">
    <property type="entry name" value="GDXG_lipolytic_enzyme"/>
</dbReference>
<keyword evidence="6" id="KW-1185">Reference proteome</keyword>
<dbReference type="GO" id="GO:0016787">
    <property type="term" value="F:hydrolase activity"/>
    <property type="evidence" value="ECO:0007669"/>
    <property type="project" value="UniProtKB-KW"/>
</dbReference>
<feature type="active site" evidence="3">
    <location>
        <position position="30"/>
    </location>
</feature>
<dbReference type="STRING" id="98765.A0A2R6NQT4"/>
<feature type="region of interest" description="Disordered" evidence="4">
    <location>
        <begin position="637"/>
        <end position="659"/>
    </location>
</feature>
<dbReference type="AlphaFoldDB" id="A0A2R6NQT4"/>
<feature type="region of interest" description="Disordered" evidence="4">
    <location>
        <begin position="303"/>
        <end position="457"/>
    </location>
</feature>
<keyword evidence="2" id="KW-0378">Hydrolase</keyword>
<dbReference type="InterPro" id="IPR029058">
    <property type="entry name" value="AB_hydrolase_fold"/>
</dbReference>
<dbReference type="EMBL" id="MLYV02000943">
    <property type="protein sequence ID" value="PSR74943.1"/>
    <property type="molecule type" value="Genomic_DNA"/>
</dbReference>
<evidence type="ECO:0000313" key="6">
    <source>
        <dbReference type="Proteomes" id="UP000186601"/>
    </source>
</evidence>
<gene>
    <name evidence="5" type="ORF">PHLCEN_2v9432</name>
</gene>
<proteinExistence type="inferred from homology"/>
<feature type="compositionally biased region" description="Polar residues" evidence="4">
    <location>
        <begin position="415"/>
        <end position="427"/>
    </location>
</feature>
<organism evidence="5 6">
    <name type="scientific">Hermanssonia centrifuga</name>
    <dbReference type="NCBI Taxonomy" id="98765"/>
    <lineage>
        <taxon>Eukaryota</taxon>
        <taxon>Fungi</taxon>
        <taxon>Dikarya</taxon>
        <taxon>Basidiomycota</taxon>
        <taxon>Agaricomycotina</taxon>
        <taxon>Agaricomycetes</taxon>
        <taxon>Polyporales</taxon>
        <taxon>Meruliaceae</taxon>
        <taxon>Hermanssonia</taxon>
    </lineage>
</organism>
<dbReference type="OrthoDB" id="1662883at2759"/>
<comment type="similarity">
    <text evidence="1">Belongs to the 'GDXG' lipolytic enzyme family.</text>
</comment>
<feature type="compositionally biased region" description="Polar residues" evidence="4">
    <location>
        <begin position="388"/>
        <end position="403"/>
    </location>
</feature>
<sequence length="689" mass="75804">MSIDLFLIRPPEGASHRPVRPEHIVVAGDSAGGGLTIALLQVIRDCGLPPPAGGDVIPPYGLSFYKPSTLWPPPPDDLTSTVRETLRSRIRHAVSLSAPTGSKGRGHNRSESRSRPVTPLEGGHDLRLPRTGQTLRLGSTASLPTIQAGIRDQTVSCSTASGETLTIHEQIHLYTPNYMLHHPLISPIVSYLGGLPPLLIIAGDAEVLRDEIVYFAHKAANPDKYPVKQEARDMYPALEGIEKRFAPTSVHLQVYDDAAHILPILFSFTTPAKYCFRAIATFIRFVTGTLPASVSDPVEITSLPITQSPPSTPGGFSGTSVSQGSNERLPRPSSLPRTQSSPASREASPRPRRASLFIRANKNKVPDEENGPAAPTAHRKSFRRAISSHISRTGLFRNQSVSETARENAEPEINGGQTSSGSATPPQEDSADVGGPRFHGYDWSQNDGVDVRRAGEPSAYRNGIGTMIRERISTHGVIRPLEPESELSAFSLPPEIMGQVSELAMRRYQDARLKFDKKFSGTYKTIEKHRRKNIETAKKDAVRNMTQLQNYIAQDEKPSDETFRGVKDGLFAGGSWSWAWALDTDERPPPSSIVARRDTHEAVELARIADQAVLVEENMMSGNNLWSLMVNFLTVSPDKHHQSHHPPAPQDRESKRERIRSRFAHLVSELKKKPVPSDSEDINLGRKRV</sequence>
<protein>
    <submittedName>
        <fullName evidence="5">Uncharacterized protein</fullName>
    </submittedName>
</protein>